<keyword evidence="2" id="KW-0732">Signal</keyword>
<sequence>MPVLSDRKRHRASVVAVSIGATCATVAALAVTAPAQAASTDVVINEVYGGGGNSGAPFARDFVELYNPTGTAVDVSAWSIQYAAAAGATWQVTKLTGSVAAHSTYLVAEAAGQNTAAPPLPTPQVDGSIALSATAGKIALVTNQIPLNQVCGSTCHAGAGVRDYVGFGTTANDSETAPTATLSNTSSASRTDGVDTDNNAADFTVGDPSPDNASGGPVEPPVSAKIHDIQGAAHTSPLVGKKVQDVTGVVTAVSTNGFWMQDPQPDTNPATSEGVFVFTSGKPTVTAGNALTVAGKVTEYRPGGDPNNLTTTEISAPKIEVTAASAPIPAATLVGPGGLTAPKAVRTDAPSDVESSATFDPKHNALDFYESLEGMLVKIQNSTAAGPTNSYGELPVLPGGAGKPKTPRGGVIYSYDNANTEILTLTDTLAATPKVNVGDKLPGDIVGPLDYNFGNYDLLPMTTPAVKAVNLPRETTAPTLPGELSAGTFNVENLAPTDPQSKFDRLAAVVVGNLRSPDLLAIEEIQDNNGTGKGVVAADQTWAKLIAAIKTAGGPAYSYRQIDPINGKDGGQPDGNIRQGFLFRTDRGLSFVDRPGGDSTTAVAVTGSPGHPALSVSPGRIAPSDAAWTASRKPLAGEFRYYGRPLFAIANHFDAKLGDQPLMGRYQPPARSSEVQRHAQATLVKGFVDAIQAKDRNAAVIVLGDLNDFQFSQTADILTAGGGLVDLPRTLPANERYSYNYQGNTEVLDHILLSRGLTLPGAFYDYDIVHVNSEYTDQVSDHDPQVVRILPVLWH</sequence>
<dbReference type="Proteomes" id="UP001500618">
    <property type="component" value="Unassembled WGS sequence"/>
</dbReference>
<dbReference type="InterPro" id="IPR005135">
    <property type="entry name" value="Endo/exonuclease/phosphatase"/>
</dbReference>
<feature type="chain" id="PRO_5047242741" evidence="2">
    <location>
        <begin position="38"/>
        <end position="795"/>
    </location>
</feature>
<feature type="region of interest" description="Disordered" evidence="1">
    <location>
        <begin position="171"/>
        <end position="223"/>
    </location>
</feature>
<name>A0ABN2J3J3_9ACTN</name>
<organism evidence="4 5">
    <name type="scientific">Fodinicola feengrottensis</name>
    <dbReference type="NCBI Taxonomy" id="435914"/>
    <lineage>
        <taxon>Bacteria</taxon>
        <taxon>Bacillati</taxon>
        <taxon>Actinomycetota</taxon>
        <taxon>Actinomycetes</taxon>
        <taxon>Mycobacteriales</taxon>
        <taxon>Fodinicola</taxon>
    </lineage>
</organism>
<reference evidence="4 5" key="1">
    <citation type="journal article" date="2019" name="Int. J. Syst. Evol. Microbiol.">
        <title>The Global Catalogue of Microorganisms (GCM) 10K type strain sequencing project: providing services to taxonomists for standard genome sequencing and annotation.</title>
        <authorList>
            <consortium name="The Broad Institute Genomics Platform"/>
            <consortium name="The Broad Institute Genome Sequencing Center for Infectious Disease"/>
            <person name="Wu L."/>
            <person name="Ma J."/>
        </authorList>
    </citation>
    <scope>NUCLEOTIDE SEQUENCE [LARGE SCALE GENOMIC DNA]</scope>
    <source>
        <strain evidence="4 5">JCM 14718</strain>
    </source>
</reference>
<proteinExistence type="predicted"/>
<protein>
    <submittedName>
        <fullName evidence="4">Endonuclease/exonuclease/phosphatase family protein</fullName>
    </submittedName>
</protein>
<dbReference type="PROSITE" id="PS51841">
    <property type="entry name" value="LTD"/>
    <property type="match status" value="1"/>
</dbReference>
<feature type="domain" description="LTD" evidence="3">
    <location>
        <begin position="31"/>
        <end position="207"/>
    </location>
</feature>
<evidence type="ECO:0000313" key="4">
    <source>
        <dbReference type="EMBL" id="GAA1717276.1"/>
    </source>
</evidence>
<dbReference type="InterPro" id="IPR001322">
    <property type="entry name" value="Lamin_tail_dom"/>
</dbReference>
<comment type="caution">
    <text evidence="4">The sequence shown here is derived from an EMBL/GenBank/DDBJ whole genome shotgun (WGS) entry which is preliminary data.</text>
</comment>
<dbReference type="Pfam" id="PF03372">
    <property type="entry name" value="Exo_endo_phos"/>
    <property type="match status" value="1"/>
</dbReference>
<evidence type="ECO:0000313" key="5">
    <source>
        <dbReference type="Proteomes" id="UP001500618"/>
    </source>
</evidence>
<dbReference type="EMBL" id="BAAANY010000042">
    <property type="protein sequence ID" value="GAA1717276.1"/>
    <property type="molecule type" value="Genomic_DNA"/>
</dbReference>
<evidence type="ECO:0000259" key="3">
    <source>
        <dbReference type="PROSITE" id="PS51841"/>
    </source>
</evidence>
<dbReference type="GO" id="GO:0004519">
    <property type="term" value="F:endonuclease activity"/>
    <property type="evidence" value="ECO:0007669"/>
    <property type="project" value="UniProtKB-KW"/>
</dbReference>
<keyword evidence="4" id="KW-0540">Nuclease</keyword>
<dbReference type="RefSeq" id="WP_344314992.1">
    <property type="nucleotide sequence ID" value="NZ_BAAANY010000042.1"/>
</dbReference>
<dbReference type="PANTHER" id="PTHR42834:SF1">
    <property type="entry name" value="ENDONUCLEASE_EXONUCLEASE_PHOSPHATASE FAMILY PROTEIN (AFU_ORTHOLOGUE AFUA_3G09210)"/>
    <property type="match status" value="1"/>
</dbReference>
<dbReference type="PANTHER" id="PTHR42834">
    <property type="entry name" value="ENDONUCLEASE/EXONUCLEASE/PHOSPHATASE FAMILY PROTEIN (AFU_ORTHOLOGUE AFUA_3G09210)"/>
    <property type="match status" value="1"/>
</dbReference>
<dbReference type="Pfam" id="PF00932">
    <property type="entry name" value="LTD"/>
    <property type="match status" value="1"/>
</dbReference>
<keyword evidence="4" id="KW-0378">Hydrolase</keyword>
<accession>A0ABN2J3J3</accession>
<dbReference type="CDD" id="cd04486">
    <property type="entry name" value="YhcR_OBF_like"/>
    <property type="match status" value="1"/>
</dbReference>
<feature type="signal peptide" evidence="2">
    <location>
        <begin position="1"/>
        <end position="37"/>
    </location>
</feature>
<evidence type="ECO:0000256" key="1">
    <source>
        <dbReference type="SAM" id="MobiDB-lite"/>
    </source>
</evidence>
<gene>
    <name evidence="4" type="ORF">GCM10009765_77260</name>
</gene>
<evidence type="ECO:0000256" key="2">
    <source>
        <dbReference type="SAM" id="SignalP"/>
    </source>
</evidence>
<keyword evidence="4" id="KW-0255">Endonuclease</keyword>
<dbReference type="SUPFAM" id="SSF56219">
    <property type="entry name" value="DNase I-like"/>
    <property type="match status" value="1"/>
</dbReference>
<keyword evidence="5" id="KW-1185">Reference proteome</keyword>
<dbReference type="Gene3D" id="3.60.10.10">
    <property type="entry name" value="Endonuclease/exonuclease/phosphatase"/>
    <property type="match status" value="1"/>
</dbReference>
<feature type="compositionally biased region" description="Polar residues" evidence="1">
    <location>
        <begin position="171"/>
        <end position="201"/>
    </location>
</feature>
<dbReference type="InterPro" id="IPR036691">
    <property type="entry name" value="Endo/exonu/phosph_ase_sf"/>
</dbReference>